<name>A0A559IVJ1_9BACL</name>
<dbReference type="Proteomes" id="UP000318102">
    <property type="component" value="Unassembled WGS sequence"/>
</dbReference>
<organism evidence="4 5">
    <name type="scientific">Paenibacillus agilis</name>
    <dbReference type="NCBI Taxonomy" id="3020863"/>
    <lineage>
        <taxon>Bacteria</taxon>
        <taxon>Bacillati</taxon>
        <taxon>Bacillota</taxon>
        <taxon>Bacilli</taxon>
        <taxon>Bacillales</taxon>
        <taxon>Paenibacillaceae</taxon>
        <taxon>Paenibacillus</taxon>
    </lineage>
</organism>
<dbReference type="InterPro" id="IPR000086">
    <property type="entry name" value="NUDIX_hydrolase_dom"/>
</dbReference>
<dbReference type="CDD" id="cd04677">
    <property type="entry name" value="NUDIX_Hydrolase"/>
    <property type="match status" value="1"/>
</dbReference>
<sequence length="148" mass="16724">MRKLVGTRPLLLCGASVVVFNEIGHILMMRRTDNDSWCFPGRAIELGEEVREAAARELLEETGLHAEQLDIFDVFSGERLYYKYPHGDEVYNVDIVFKTKQCSGELTINHESKDARFFPLDELPSQISPPVIPIVEALQKVSAEGVFN</sequence>
<evidence type="ECO:0000313" key="4">
    <source>
        <dbReference type="EMBL" id="TVX91655.1"/>
    </source>
</evidence>
<protein>
    <submittedName>
        <fullName evidence="4">NUDIX domain-containing protein</fullName>
    </submittedName>
</protein>
<dbReference type="PANTHER" id="PTHR43046:SF2">
    <property type="entry name" value="8-OXO-DGTP DIPHOSPHATASE-RELATED"/>
    <property type="match status" value="1"/>
</dbReference>
<dbReference type="InterPro" id="IPR020476">
    <property type="entry name" value="Nudix_hydrolase"/>
</dbReference>
<dbReference type="Pfam" id="PF00293">
    <property type="entry name" value="NUDIX"/>
    <property type="match status" value="1"/>
</dbReference>
<dbReference type="PANTHER" id="PTHR43046">
    <property type="entry name" value="GDP-MANNOSE MANNOSYL HYDROLASE"/>
    <property type="match status" value="1"/>
</dbReference>
<evidence type="ECO:0000313" key="5">
    <source>
        <dbReference type="Proteomes" id="UP000318102"/>
    </source>
</evidence>
<accession>A0A559IVJ1</accession>
<dbReference type="RefSeq" id="WP_144986365.1">
    <property type="nucleotide sequence ID" value="NZ_VNJK01000001.1"/>
</dbReference>
<keyword evidence="5" id="KW-1185">Reference proteome</keyword>
<keyword evidence="2" id="KW-0378">Hydrolase</keyword>
<dbReference type="SUPFAM" id="SSF55811">
    <property type="entry name" value="Nudix"/>
    <property type="match status" value="1"/>
</dbReference>
<reference evidence="4 5" key="1">
    <citation type="submission" date="2019-07" db="EMBL/GenBank/DDBJ databases">
        <authorList>
            <person name="Kim J."/>
        </authorList>
    </citation>
    <scope>NUCLEOTIDE SEQUENCE [LARGE SCALE GENOMIC DNA]</scope>
    <source>
        <strain evidence="4 5">N4</strain>
    </source>
</reference>
<dbReference type="OrthoDB" id="9787476at2"/>
<dbReference type="PRINTS" id="PR00502">
    <property type="entry name" value="NUDIXFAMILY"/>
</dbReference>
<dbReference type="EMBL" id="VNJK01000001">
    <property type="protein sequence ID" value="TVX91655.1"/>
    <property type="molecule type" value="Genomic_DNA"/>
</dbReference>
<dbReference type="InterPro" id="IPR015797">
    <property type="entry name" value="NUDIX_hydrolase-like_dom_sf"/>
</dbReference>
<dbReference type="GO" id="GO:0016787">
    <property type="term" value="F:hydrolase activity"/>
    <property type="evidence" value="ECO:0007669"/>
    <property type="project" value="UniProtKB-KW"/>
</dbReference>
<dbReference type="PROSITE" id="PS51462">
    <property type="entry name" value="NUDIX"/>
    <property type="match status" value="1"/>
</dbReference>
<evidence type="ECO:0000256" key="1">
    <source>
        <dbReference type="ARBA" id="ARBA00001946"/>
    </source>
</evidence>
<feature type="domain" description="Nudix hydrolase" evidence="3">
    <location>
        <begin position="10"/>
        <end position="140"/>
    </location>
</feature>
<comment type="caution">
    <text evidence="4">The sequence shown here is derived from an EMBL/GenBank/DDBJ whole genome shotgun (WGS) entry which is preliminary data.</text>
</comment>
<evidence type="ECO:0000259" key="3">
    <source>
        <dbReference type="PROSITE" id="PS51462"/>
    </source>
</evidence>
<proteinExistence type="predicted"/>
<dbReference type="Gene3D" id="3.90.79.10">
    <property type="entry name" value="Nucleoside Triphosphate Pyrophosphohydrolase"/>
    <property type="match status" value="1"/>
</dbReference>
<dbReference type="AlphaFoldDB" id="A0A559IVJ1"/>
<comment type="cofactor">
    <cofactor evidence="1">
        <name>Mg(2+)</name>
        <dbReference type="ChEBI" id="CHEBI:18420"/>
    </cofactor>
</comment>
<evidence type="ECO:0000256" key="2">
    <source>
        <dbReference type="ARBA" id="ARBA00022801"/>
    </source>
</evidence>
<gene>
    <name evidence="4" type="ORF">FPZ44_00430</name>
</gene>